<sequence>MTENYEESFDAQPESITKQQYFDRVVNVLVAAEAIKEDLKSLAKLAKANDIVGKPVVAAAKLYVKNVFEEKQAEFGAVEAEYKELTGYDDE</sequence>
<organism evidence="1 2">
    <name type="scientific">Pseudomonas phage vB_PseuGesM_254</name>
    <dbReference type="NCBI Taxonomy" id="3092638"/>
    <lineage>
        <taxon>Viruses</taxon>
        <taxon>Duplodnaviria</taxon>
        <taxon>Heunggongvirae</taxon>
        <taxon>Uroviricota</taxon>
        <taxon>Caudoviricetes</taxon>
        <taxon>Vandenendeviridae</taxon>
        <taxon>Chemalvirus</taxon>
        <taxon>Chemalvirus PseuGes254</taxon>
    </lineage>
</organism>
<accession>A0AAX4G847</accession>
<keyword evidence="2" id="KW-1185">Reference proteome</keyword>
<dbReference type="Proteomes" id="UP001305174">
    <property type="component" value="Segment"/>
</dbReference>
<evidence type="ECO:0000313" key="2">
    <source>
        <dbReference type="Proteomes" id="UP001305174"/>
    </source>
</evidence>
<name>A0AAX4G847_9CAUD</name>
<evidence type="ECO:0000313" key="1">
    <source>
        <dbReference type="EMBL" id="WOZ57526.1"/>
    </source>
</evidence>
<protein>
    <submittedName>
        <fullName evidence="1">DNA binding protein</fullName>
    </submittedName>
</protein>
<reference evidence="2" key="1">
    <citation type="submission" date="2024-05" db="EMBL/GenBank/DDBJ databases">
        <authorList>
            <person name="Tikunov A.Y."/>
            <person name="Morozova V.V."/>
            <person name="Kozlova Y.N."/>
            <person name="Tikunova N.V."/>
            <person name="Babkin I.V."/>
        </authorList>
    </citation>
    <scope>NUCLEOTIDE SEQUENCE [LARGE SCALE GENOMIC DNA]</scope>
</reference>
<dbReference type="EMBL" id="OR575930">
    <property type="protein sequence ID" value="WOZ57526.1"/>
    <property type="molecule type" value="Genomic_DNA"/>
</dbReference>
<proteinExistence type="predicted"/>